<keyword evidence="8" id="KW-0378">Hydrolase</keyword>
<dbReference type="GO" id="GO:0005737">
    <property type="term" value="C:cytoplasm"/>
    <property type="evidence" value="ECO:0007669"/>
    <property type="project" value="UniProtKB-ARBA"/>
</dbReference>
<evidence type="ECO:0000256" key="15">
    <source>
        <dbReference type="SAM" id="SignalP"/>
    </source>
</evidence>
<dbReference type="EMBL" id="AP018933">
    <property type="protein sequence ID" value="BBG29230.1"/>
    <property type="molecule type" value="Genomic_DNA"/>
</dbReference>
<comment type="function">
    <text evidence="2">Endopeptidase that degrades small peptides of less than 7 kDa, such as glucagon and insulin.</text>
</comment>
<evidence type="ECO:0000259" key="16">
    <source>
        <dbReference type="Pfam" id="PF00675"/>
    </source>
</evidence>
<keyword evidence="15" id="KW-0732">Signal</keyword>
<dbReference type="Gene3D" id="3.30.830.10">
    <property type="entry name" value="Metalloenzyme, LuxS/M16 peptidase-like"/>
    <property type="match status" value="4"/>
</dbReference>
<feature type="domain" description="Peptidase M16 middle/third" evidence="18">
    <location>
        <begin position="429"/>
        <end position="698"/>
    </location>
</feature>
<dbReference type="STRING" id="1123510.GCA_000620025_00644"/>
<dbReference type="SUPFAM" id="SSF63411">
    <property type="entry name" value="LuxS/MPP-like metallohydrolase"/>
    <property type="match status" value="4"/>
</dbReference>
<comment type="similarity">
    <text evidence="3 14">Belongs to the peptidase M16 family.</text>
</comment>
<dbReference type="InterPro" id="IPR007863">
    <property type="entry name" value="Peptidase_M16_C"/>
</dbReference>
<evidence type="ECO:0000256" key="3">
    <source>
        <dbReference type="ARBA" id="ARBA00007261"/>
    </source>
</evidence>
<dbReference type="PANTHER" id="PTHR43690:SF18">
    <property type="entry name" value="INSULIN-DEGRADING ENZYME-RELATED"/>
    <property type="match status" value="1"/>
</dbReference>
<dbReference type="InterPro" id="IPR032632">
    <property type="entry name" value="Peptidase_M16_M"/>
</dbReference>
<dbReference type="Pfam" id="PF16187">
    <property type="entry name" value="Peptidase_M16_M"/>
    <property type="match status" value="1"/>
</dbReference>
<evidence type="ECO:0000256" key="14">
    <source>
        <dbReference type="RuleBase" id="RU004447"/>
    </source>
</evidence>
<evidence type="ECO:0000256" key="13">
    <source>
        <dbReference type="ARBA" id="ARBA00033450"/>
    </source>
</evidence>
<dbReference type="GO" id="GO:0004222">
    <property type="term" value="F:metalloendopeptidase activity"/>
    <property type="evidence" value="ECO:0007669"/>
    <property type="project" value="UniProtKB-EC"/>
</dbReference>
<evidence type="ECO:0000256" key="1">
    <source>
        <dbReference type="ARBA" id="ARBA00001947"/>
    </source>
</evidence>
<evidence type="ECO:0000259" key="17">
    <source>
        <dbReference type="Pfam" id="PF05193"/>
    </source>
</evidence>
<dbReference type="InterPro" id="IPR050626">
    <property type="entry name" value="Peptidase_M16"/>
</dbReference>
<evidence type="ECO:0000256" key="9">
    <source>
        <dbReference type="ARBA" id="ARBA00022833"/>
    </source>
</evidence>
<sequence>MTRRPTLHLQRLRLPQLASGLLIGSLLVPMATPALALTPATTQTTPAHQGIDLTLPARNPASSTIISSPNDPSQYRTVTLANGLQVLLVHDPRADKASAAMDVNAGSAQEPADVPGLAHFLEHMLFISTQRYPTPGEFMDFISANSGQTNAYTASDHTNFIFSITPDHYKEALDRFAQFFVAPQFNPEFVDRERHAVNSEYQMQMQNDAFRINDVLNLVTNPAHPFHRFSVGSLDTLKDGPAGTLRDRLLAFYTHHYSARNMKLVVMGPQPIEQLEQWVRASFKDVPDRKIDDAPITADLIRPDQFPLAVTARSQQETPEVQFIFQVPSDLLHMEQQPVRIIGSVLGNESEGSLLSRLREKGWATGLSVDTVDTDRRQDLMAIDISLTPEGRHHLDDIQASVFAYIDQARHSIEPWRFDELSLLLRQQFRFLQTDTSFERASMLALVMQQVPISEVNVANFRLERFDPALIQHVLDSMTPQRLLRLYTAPDVKGDKTTQDFKVPYTAERMVQWPTGKALEGLRVPTQNPFIARDLTVLPLTSAKPHQITTQPGMDLWYAPDSAFGTPSVEWRLNLINPLSARTPRDHMLNILLTRWLNDSLAETLYPAAEAGQTSGASAHIYGTTISLAGWRDRQPDVMDTLLRQLQTGEIKADSFNRIKQRTTDMLRNEEHGTLFRQLISQANRRLITPHWSTPQEMDALKDLTLQDLIEYRQQWLKELHIQGVVVGNLDEATARKTANVINAQLKPQLPLTPDIKPKALALKGTLPAFRPQTDQKDSAIFRYTQARSDSPAETARYMVLGQLMSQPFFTQLRTREQLGYVATARENSILQVPGIMYVLQSPTRSSQVLFERVGAWENQFDSTMKTLTPKQLQRYKDALVASLKERDSSLNELTDRVWVQVLYGWTDFNRRDTLIKAVQQVTVKDIQSTWHTFRTAPRFDAVSDKDVPATTDDITGALKPFPLGAK</sequence>
<dbReference type="GO" id="GO:0006508">
    <property type="term" value="P:proteolysis"/>
    <property type="evidence" value="ECO:0007669"/>
    <property type="project" value="UniProtKB-KW"/>
</dbReference>
<feature type="signal peptide" evidence="15">
    <location>
        <begin position="1"/>
        <end position="36"/>
    </location>
</feature>
<feature type="chain" id="PRO_5016691296" description="Protease 3" evidence="15">
    <location>
        <begin position="37"/>
        <end position="967"/>
    </location>
</feature>
<evidence type="ECO:0000256" key="6">
    <source>
        <dbReference type="ARBA" id="ARBA00022670"/>
    </source>
</evidence>
<dbReference type="GO" id="GO:0046872">
    <property type="term" value="F:metal ion binding"/>
    <property type="evidence" value="ECO:0007669"/>
    <property type="project" value="UniProtKB-KW"/>
</dbReference>
<feature type="domain" description="Peptidase M16 N-terminal" evidence="16">
    <location>
        <begin position="86"/>
        <end position="219"/>
    </location>
</feature>
<feature type="domain" description="Peptidase M16 C-terminal" evidence="17">
    <location>
        <begin position="246"/>
        <end position="420"/>
    </location>
</feature>
<feature type="domain" description="Coenzyme PQQ synthesis protein F-like C-terminal lobe" evidence="19">
    <location>
        <begin position="800"/>
        <end position="899"/>
    </location>
</feature>
<evidence type="ECO:0000313" key="21">
    <source>
        <dbReference type="Proteomes" id="UP000267342"/>
    </source>
</evidence>
<gene>
    <name evidence="20" type="ORF">ZBT109_0442</name>
</gene>
<evidence type="ECO:0000256" key="11">
    <source>
        <dbReference type="ARBA" id="ARBA00029597"/>
    </source>
</evidence>
<evidence type="ECO:0000259" key="18">
    <source>
        <dbReference type="Pfam" id="PF16187"/>
    </source>
</evidence>
<dbReference type="InterPro" id="IPR001431">
    <property type="entry name" value="Pept_M16_Zn_BS"/>
</dbReference>
<evidence type="ECO:0000256" key="2">
    <source>
        <dbReference type="ARBA" id="ARBA00002184"/>
    </source>
</evidence>
<evidence type="ECO:0000256" key="10">
    <source>
        <dbReference type="ARBA" id="ARBA00023049"/>
    </source>
</evidence>
<dbReference type="InterPro" id="IPR054734">
    <property type="entry name" value="PqqF-like_C_4"/>
</dbReference>
<evidence type="ECO:0000313" key="20">
    <source>
        <dbReference type="EMBL" id="BBG29230.1"/>
    </source>
</evidence>
<dbReference type="RefSeq" id="WP_051523680.1">
    <property type="nucleotide sequence ID" value="NZ_AP018933.1"/>
</dbReference>
<dbReference type="KEGG" id="zpl:ZBT109_0442"/>
<protein>
    <recommendedName>
        <fullName evidence="5">Protease 3</fullName>
        <ecNumber evidence="4">3.4.24.55</ecNumber>
    </recommendedName>
    <alternativeName>
        <fullName evidence="13">Pitrilysin</fullName>
    </alternativeName>
    <alternativeName>
        <fullName evidence="12">Protease III</fullName>
    </alternativeName>
    <alternativeName>
        <fullName evidence="11">Protease pi</fullName>
    </alternativeName>
</protein>
<dbReference type="InterPro" id="IPR011765">
    <property type="entry name" value="Pept_M16_N"/>
</dbReference>
<dbReference type="PANTHER" id="PTHR43690">
    <property type="entry name" value="NARDILYSIN"/>
    <property type="match status" value="1"/>
</dbReference>
<evidence type="ECO:0000256" key="12">
    <source>
        <dbReference type="ARBA" id="ARBA00031184"/>
    </source>
</evidence>
<proteinExistence type="inferred from homology"/>
<accession>A0A348HC78</accession>
<evidence type="ECO:0000259" key="19">
    <source>
        <dbReference type="Pfam" id="PF22456"/>
    </source>
</evidence>
<name>A0A348HC78_9GAMM</name>
<keyword evidence="7" id="KW-0479">Metal-binding</keyword>
<keyword evidence="10" id="KW-0482">Metalloprotease</keyword>
<reference evidence="20 21" key="1">
    <citation type="submission" date="2018-09" db="EMBL/GenBank/DDBJ databases">
        <title>Zymobacter palmae IAM14233 (=T109) whole genome analysis.</title>
        <authorList>
            <person name="Yanase H."/>
        </authorList>
    </citation>
    <scope>NUCLEOTIDE SEQUENCE [LARGE SCALE GENOMIC DNA]</scope>
    <source>
        <strain evidence="20 21">IAM14233</strain>
    </source>
</reference>
<evidence type="ECO:0000256" key="8">
    <source>
        <dbReference type="ARBA" id="ARBA00022801"/>
    </source>
</evidence>
<dbReference type="InterPro" id="IPR011249">
    <property type="entry name" value="Metalloenz_LuxS/M16"/>
</dbReference>
<dbReference type="PROSITE" id="PS00143">
    <property type="entry name" value="INSULINASE"/>
    <property type="match status" value="1"/>
</dbReference>
<evidence type="ECO:0000256" key="5">
    <source>
        <dbReference type="ARBA" id="ARBA00017565"/>
    </source>
</evidence>
<keyword evidence="6" id="KW-0645">Protease</keyword>
<keyword evidence="9" id="KW-0862">Zinc</keyword>
<dbReference type="AlphaFoldDB" id="A0A348HC78"/>
<evidence type="ECO:0000256" key="7">
    <source>
        <dbReference type="ARBA" id="ARBA00022723"/>
    </source>
</evidence>
<dbReference type="Pfam" id="PF00675">
    <property type="entry name" value="Peptidase_M16"/>
    <property type="match status" value="1"/>
</dbReference>
<organism evidence="20 21">
    <name type="scientific">Zymobacter palmae</name>
    <dbReference type="NCBI Taxonomy" id="33074"/>
    <lineage>
        <taxon>Bacteria</taxon>
        <taxon>Pseudomonadati</taxon>
        <taxon>Pseudomonadota</taxon>
        <taxon>Gammaproteobacteria</taxon>
        <taxon>Oceanospirillales</taxon>
        <taxon>Halomonadaceae</taxon>
        <taxon>Zymobacter group</taxon>
        <taxon>Zymobacter</taxon>
    </lineage>
</organism>
<dbReference type="Pfam" id="PF22456">
    <property type="entry name" value="PqqF-like_C_4"/>
    <property type="match status" value="1"/>
</dbReference>
<evidence type="ECO:0000256" key="4">
    <source>
        <dbReference type="ARBA" id="ARBA00012449"/>
    </source>
</evidence>
<dbReference type="Proteomes" id="UP000267342">
    <property type="component" value="Chromosome"/>
</dbReference>
<dbReference type="FunFam" id="3.30.830.10:FF:000012">
    <property type="entry name" value="Protease 3"/>
    <property type="match status" value="1"/>
</dbReference>
<keyword evidence="21" id="KW-1185">Reference proteome</keyword>
<dbReference type="EC" id="3.4.24.55" evidence="4"/>
<comment type="cofactor">
    <cofactor evidence="1">
        <name>Zn(2+)</name>
        <dbReference type="ChEBI" id="CHEBI:29105"/>
    </cofactor>
</comment>
<dbReference type="Pfam" id="PF05193">
    <property type="entry name" value="Peptidase_M16_C"/>
    <property type="match status" value="1"/>
</dbReference>